<dbReference type="SUPFAM" id="SSF53041">
    <property type="entry name" value="Resolvase-like"/>
    <property type="match status" value="1"/>
</dbReference>
<evidence type="ECO:0000256" key="1">
    <source>
        <dbReference type="SAM" id="Coils"/>
    </source>
</evidence>
<reference evidence="4 5" key="1">
    <citation type="submission" date="2016-10" db="EMBL/GenBank/DDBJ databases">
        <authorList>
            <person name="de Groot N.N."/>
        </authorList>
    </citation>
    <scope>NUCLEOTIDE SEQUENCE [LARGE SCALE GENOMIC DNA]</scope>
    <source>
        <strain evidence="4 5">DSM 21632</strain>
    </source>
</reference>
<dbReference type="Proteomes" id="UP000199163">
    <property type="component" value="Unassembled WGS sequence"/>
</dbReference>
<feature type="coiled-coil region" evidence="1">
    <location>
        <begin position="387"/>
        <end position="466"/>
    </location>
</feature>
<keyword evidence="1" id="KW-0175">Coiled coil</keyword>
<dbReference type="PROSITE" id="PS51737">
    <property type="entry name" value="RECOMBINASE_DNA_BIND"/>
    <property type="match status" value="1"/>
</dbReference>
<dbReference type="OrthoDB" id="65783at2"/>
<dbReference type="InterPro" id="IPR038109">
    <property type="entry name" value="DNA_bind_recomb_sf"/>
</dbReference>
<accession>A0A1G8IF80</accession>
<dbReference type="InterPro" id="IPR050639">
    <property type="entry name" value="SSR_resolvase"/>
</dbReference>
<dbReference type="EMBL" id="FNDK01000024">
    <property type="protein sequence ID" value="SDI17668.1"/>
    <property type="molecule type" value="Genomic_DNA"/>
</dbReference>
<dbReference type="CDD" id="cd00338">
    <property type="entry name" value="Ser_Recombinase"/>
    <property type="match status" value="1"/>
</dbReference>
<organism evidence="4 5">
    <name type="scientific">Alteribacillus persepolensis</name>
    <dbReference type="NCBI Taxonomy" id="568899"/>
    <lineage>
        <taxon>Bacteria</taxon>
        <taxon>Bacillati</taxon>
        <taxon>Bacillota</taxon>
        <taxon>Bacilli</taxon>
        <taxon>Bacillales</taxon>
        <taxon>Bacillaceae</taxon>
        <taxon>Alteribacillus</taxon>
    </lineage>
</organism>
<dbReference type="SMART" id="SM00857">
    <property type="entry name" value="Resolvase"/>
    <property type="match status" value="1"/>
</dbReference>
<dbReference type="InterPro" id="IPR036162">
    <property type="entry name" value="Resolvase-like_N_sf"/>
</dbReference>
<dbReference type="PROSITE" id="PS51736">
    <property type="entry name" value="RECOMBINASES_3"/>
    <property type="match status" value="1"/>
</dbReference>
<dbReference type="GO" id="GO:0003677">
    <property type="term" value="F:DNA binding"/>
    <property type="evidence" value="ECO:0007669"/>
    <property type="project" value="InterPro"/>
</dbReference>
<dbReference type="InterPro" id="IPR006119">
    <property type="entry name" value="Resolv_N"/>
</dbReference>
<dbReference type="PANTHER" id="PTHR30461:SF23">
    <property type="entry name" value="DNA RECOMBINASE-RELATED"/>
    <property type="match status" value="1"/>
</dbReference>
<dbReference type="RefSeq" id="WP_091275688.1">
    <property type="nucleotide sequence ID" value="NZ_FNDK01000024.1"/>
</dbReference>
<dbReference type="Gene3D" id="3.40.50.1390">
    <property type="entry name" value="Resolvase, N-terminal catalytic domain"/>
    <property type="match status" value="1"/>
</dbReference>
<feature type="domain" description="Resolvase/invertase-type recombinase catalytic" evidence="2">
    <location>
        <begin position="2"/>
        <end position="154"/>
    </location>
</feature>
<dbReference type="STRING" id="568899.SAMN05192534_1241"/>
<dbReference type="GO" id="GO:0000150">
    <property type="term" value="F:DNA strand exchange activity"/>
    <property type="evidence" value="ECO:0007669"/>
    <property type="project" value="InterPro"/>
</dbReference>
<evidence type="ECO:0000259" key="2">
    <source>
        <dbReference type="PROSITE" id="PS51736"/>
    </source>
</evidence>
<dbReference type="AlphaFoldDB" id="A0A1G8IF80"/>
<evidence type="ECO:0000313" key="4">
    <source>
        <dbReference type="EMBL" id="SDI17668.1"/>
    </source>
</evidence>
<keyword evidence="5" id="KW-1185">Reference proteome</keyword>
<evidence type="ECO:0000313" key="5">
    <source>
        <dbReference type="Proteomes" id="UP000199163"/>
    </source>
</evidence>
<feature type="domain" description="Recombinase" evidence="3">
    <location>
        <begin position="162"/>
        <end position="298"/>
    </location>
</feature>
<dbReference type="Pfam" id="PF13408">
    <property type="entry name" value="Zn_ribbon_recom"/>
    <property type="match status" value="1"/>
</dbReference>
<sequence>MQTCMYLRKSRADLEAEARGEGETLSKHKRALLKIAKKMNLNIVKIRQEIVSGESLVHRPEMLELLKEVEANEYDAVLVMDIDRLGRGNMQEQGLILDAFRNSNTKIITTRKTYDLSDEWDEEYTEFETFMSRKELKIINRRLQGGRVRSIEEGNYIATNPPYGYTIKKDGKSRTLEPHPDQAPIVKKIFEWYTDDNPKKRIGTGEISNRLNNMGVTSYRGQQWGPSVVRAIIKNAVYAGRIQWKRKDIKKSTTPGKKKDSKTRPKEEWIDVKGKHEPLVSPDLFAKAQDILESRYHVPYNIGSKVTNPLAGLIYCGFCGKSMVRRPYTDNKVFIICHNGKNCGCRSSKLEYVETRLLEGLQKWLDQYKANWEEVSSSQENHESDEVDEADIIKKTIQQQKNELKELNKQKMKLFDLLERDIYNEETFLERSQHITERIKETENQMEENKKELELLQDQEAAQEQIIPHVENVLHLYPQTEDIKKKNTLLKSVVEKAVYKKTKQQRLDNFELTIFPRLPKKNSPYYV</sequence>
<dbReference type="Pfam" id="PF07508">
    <property type="entry name" value="Recombinase"/>
    <property type="match status" value="1"/>
</dbReference>
<dbReference type="Pfam" id="PF00239">
    <property type="entry name" value="Resolvase"/>
    <property type="match status" value="1"/>
</dbReference>
<dbReference type="InterPro" id="IPR011109">
    <property type="entry name" value="DNA_bind_recombinase_dom"/>
</dbReference>
<dbReference type="PANTHER" id="PTHR30461">
    <property type="entry name" value="DNA-INVERTASE FROM LAMBDOID PROPHAGE"/>
    <property type="match status" value="1"/>
</dbReference>
<dbReference type="InterPro" id="IPR025827">
    <property type="entry name" value="Zn_ribbon_recom_dom"/>
</dbReference>
<proteinExistence type="predicted"/>
<gene>
    <name evidence="4" type="ORF">SAMN05192534_1241</name>
</gene>
<dbReference type="Gene3D" id="3.90.1750.20">
    <property type="entry name" value="Putative Large Serine Recombinase, Chain B, Domain 2"/>
    <property type="match status" value="1"/>
</dbReference>
<name>A0A1G8IF80_9BACI</name>
<evidence type="ECO:0000259" key="3">
    <source>
        <dbReference type="PROSITE" id="PS51737"/>
    </source>
</evidence>
<protein>
    <submittedName>
        <fullName evidence="4">Site-specific DNA recombinase</fullName>
    </submittedName>
</protein>